<dbReference type="Gene3D" id="3.40.190.290">
    <property type="match status" value="1"/>
</dbReference>
<keyword evidence="4" id="KW-0010">Activator</keyword>
<dbReference type="Gene3D" id="1.10.10.10">
    <property type="entry name" value="Winged helix-like DNA-binding domain superfamily/Winged helix DNA-binding domain"/>
    <property type="match status" value="1"/>
</dbReference>
<dbReference type="EMBL" id="CYTV01000015">
    <property type="protein sequence ID" value="CUJ10259.1"/>
    <property type="molecule type" value="Genomic_DNA"/>
</dbReference>
<dbReference type="PROSITE" id="PS50931">
    <property type="entry name" value="HTH_LYSR"/>
    <property type="match status" value="1"/>
</dbReference>
<dbReference type="SUPFAM" id="SSF46785">
    <property type="entry name" value="Winged helix' DNA-binding domain"/>
    <property type="match status" value="1"/>
</dbReference>
<keyword evidence="2" id="KW-0805">Transcription regulation</keyword>
<name>A0A0M7HK35_9BORD</name>
<comment type="similarity">
    <text evidence="1">Belongs to the LysR transcriptional regulatory family.</text>
</comment>
<dbReference type="Pfam" id="PF03466">
    <property type="entry name" value="LysR_substrate"/>
    <property type="match status" value="1"/>
</dbReference>
<keyword evidence="5" id="KW-0804">Transcription</keyword>
<dbReference type="FunFam" id="1.10.10.10:FF:000001">
    <property type="entry name" value="LysR family transcriptional regulator"/>
    <property type="match status" value="1"/>
</dbReference>
<dbReference type="InterPro" id="IPR036390">
    <property type="entry name" value="WH_DNA-bd_sf"/>
</dbReference>
<feature type="domain" description="HTH lysR-type" evidence="7">
    <location>
        <begin position="17"/>
        <end position="74"/>
    </location>
</feature>
<evidence type="ECO:0000256" key="5">
    <source>
        <dbReference type="ARBA" id="ARBA00023163"/>
    </source>
</evidence>
<dbReference type="InterPro" id="IPR036388">
    <property type="entry name" value="WH-like_DNA-bd_sf"/>
</dbReference>
<evidence type="ECO:0000313" key="9">
    <source>
        <dbReference type="Proteomes" id="UP000053096"/>
    </source>
</evidence>
<dbReference type="Pfam" id="PF00126">
    <property type="entry name" value="HTH_1"/>
    <property type="match status" value="1"/>
</dbReference>
<dbReference type="InterPro" id="IPR000847">
    <property type="entry name" value="LysR_HTH_N"/>
</dbReference>
<protein>
    <submittedName>
        <fullName evidence="8">Cyn operon transcriptional activator</fullName>
    </submittedName>
</protein>
<evidence type="ECO:0000256" key="4">
    <source>
        <dbReference type="ARBA" id="ARBA00023159"/>
    </source>
</evidence>
<evidence type="ECO:0000256" key="3">
    <source>
        <dbReference type="ARBA" id="ARBA00023125"/>
    </source>
</evidence>
<dbReference type="GO" id="GO:0003677">
    <property type="term" value="F:DNA binding"/>
    <property type="evidence" value="ECO:0007669"/>
    <property type="project" value="UniProtKB-KW"/>
</dbReference>
<gene>
    <name evidence="8" type="primary">cynR_14</name>
    <name evidence="8" type="ORF">ERS370011_03765</name>
</gene>
<evidence type="ECO:0000313" key="8">
    <source>
        <dbReference type="EMBL" id="CUJ10259.1"/>
    </source>
</evidence>
<dbReference type="PANTHER" id="PTHR30293">
    <property type="entry name" value="TRANSCRIPTIONAL REGULATORY PROTEIN NAC-RELATED"/>
    <property type="match status" value="1"/>
</dbReference>
<keyword evidence="3" id="KW-0238">DNA-binding</keyword>
<sequence>MAAALHRQGATLTLGAMELRQLRYFVRVAELGSIGRAARDLDVVASALSQQISRLESELSTRLLLRTPTGVVPTPAGQAFLRQAQLTLRHAESAVAAAREARLSGMVSVGFAPTTASMLARPFFAAMTERYPSVRLHLVEGLSGNLNESLASRRLELAVLFQNDGGKSRNAIPVLDERLFLLARRGLLPLADGQPVAMAQLAGLPLAVTSKAHGLRAWVQAAFERAGLEPWIAVEIDGLTTLMDIVQANAMATIQPGAAVARVESGLLDMHPIDDPFLFRRNLVSCLNEDELSPAAIATRVVLIDVMRGLVRHGSWPGATLLDP</sequence>
<feature type="coiled-coil region" evidence="6">
    <location>
        <begin position="38"/>
        <end position="101"/>
    </location>
</feature>
<dbReference type="GO" id="GO:2000142">
    <property type="term" value="P:regulation of DNA-templated transcription initiation"/>
    <property type="evidence" value="ECO:0007669"/>
    <property type="project" value="TreeGrafter"/>
</dbReference>
<evidence type="ECO:0000259" key="7">
    <source>
        <dbReference type="PROSITE" id="PS50931"/>
    </source>
</evidence>
<evidence type="ECO:0000256" key="1">
    <source>
        <dbReference type="ARBA" id="ARBA00009437"/>
    </source>
</evidence>
<evidence type="ECO:0000256" key="2">
    <source>
        <dbReference type="ARBA" id="ARBA00023015"/>
    </source>
</evidence>
<keyword evidence="6" id="KW-0175">Coiled coil</keyword>
<dbReference type="PANTHER" id="PTHR30293:SF0">
    <property type="entry name" value="NITROGEN ASSIMILATION REGULATORY PROTEIN NAC"/>
    <property type="match status" value="1"/>
</dbReference>
<dbReference type="Proteomes" id="UP000053096">
    <property type="component" value="Unassembled WGS sequence"/>
</dbReference>
<dbReference type="SUPFAM" id="SSF53850">
    <property type="entry name" value="Periplasmic binding protein-like II"/>
    <property type="match status" value="1"/>
</dbReference>
<evidence type="ECO:0000256" key="6">
    <source>
        <dbReference type="SAM" id="Coils"/>
    </source>
</evidence>
<organism evidence="8 9">
    <name type="scientific">Bordetella pseudohinzii</name>
    <dbReference type="NCBI Taxonomy" id="1331258"/>
    <lineage>
        <taxon>Bacteria</taxon>
        <taxon>Pseudomonadati</taxon>
        <taxon>Pseudomonadota</taxon>
        <taxon>Betaproteobacteria</taxon>
        <taxon>Burkholderiales</taxon>
        <taxon>Alcaligenaceae</taxon>
        <taxon>Bordetella</taxon>
    </lineage>
</organism>
<accession>A0A0M7HK35</accession>
<reference evidence="8 9" key="1">
    <citation type="submission" date="2015-09" db="EMBL/GenBank/DDBJ databases">
        <authorList>
            <person name="Jackson K.R."/>
            <person name="Lunt B.L."/>
            <person name="Fisher J.N.B."/>
            <person name="Gardner A.V."/>
            <person name="Bailey M.E."/>
            <person name="Deus L.M."/>
            <person name="Earl A.S."/>
            <person name="Gibby P.D."/>
            <person name="Hartmann K.A."/>
            <person name="Liu J.E."/>
            <person name="Manci A.M."/>
            <person name="Nielsen D.A."/>
            <person name="Solomon M.B."/>
            <person name="Breakwell D.P."/>
            <person name="Burnett S.H."/>
            <person name="Grose J.H."/>
        </authorList>
    </citation>
    <scope>NUCLEOTIDE SEQUENCE [LARGE SCALE GENOMIC DNA]</scope>
    <source>
        <strain evidence="8 9">2789STDY5608636</strain>
    </source>
</reference>
<dbReference type="AlphaFoldDB" id="A0A0M7HK35"/>
<dbReference type="GO" id="GO:0003700">
    <property type="term" value="F:DNA-binding transcription factor activity"/>
    <property type="evidence" value="ECO:0007669"/>
    <property type="project" value="InterPro"/>
</dbReference>
<proteinExistence type="inferred from homology"/>
<dbReference type="InterPro" id="IPR005119">
    <property type="entry name" value="LysR_subst-bd"/>
</dbReference>